<proteinExistence type="predicted"/>
<reference evidence="1" key="2">
    <citation type="journal article" date="2021" name="PeerJ">
        <title>Extensive microbial diversity within the chicken gut microbiome revealed by metagenomics and culture.</title>
        <authorList>
            <person name="Gilroy R."/>
            <person name="Ravi A."/>
            <person name="Getino M."/>
            <person name="Pursley I."/>
            <person name="Horton D.L."/>
            <person name="Alikhan N.F."/>
            <person name="Baker D."/>
            <person name="Gharbi K."/>
            <person name="Hall N."/>
            <person name="Watson M."/>
            <person name="Adriaenssens E.M."/>
            <person name="Foster-Nyarko E."/>
            <person name="Jarju S."/>
            <person name="Secka A."/>
            <person name="Antonio M."/>
            <person name="Oren A."/>
            <person name="Chaudhuri R.R."/>
            <person name="La Ragione R."/>
            <person name="Hildebrand F."/>
            <person name="Pallen M.J."/>
        </authorList>
    </citation>
    <scope>NUCLEOTIDE SEQUENCE</scope>
    <source>
        <strain evidence="1">ChiHcec3-6078</strain>
    </source>
</reference>
<evidence type="ECO:0000313" key="1">
    <source>
        <dbReference type="EMBL" id="HIU26551.1"/>
    </source>
</evidence>
<dbReference type="Proteomes" id="UP000824090">
    <property type="component" value="Unassembled WGS sequence"/>
</dbReference>
<dbReference type="EMBL" id="DVMP01000156">
    <property type="protein sequence ID" value="HIU26551.1"/>
    <property type="molecule type" value="Genomic_DNA"/>
</dbReference>
<reference evidence="1" key="1">
    <citation type="submission" date="2020-10" db="EMBL/GenBank/DDBJ databases">
        <authorList>
            <person name="Gilroy R."/>
        </authorList>
    </citation>
    <scope>NUCLEOTIDE SEQUENCE</scope>
    <source>
        <strain evidence="1">ChiHcec3-6078</strain>
    </source>
</reference>
<protein>
    <submittedName>
        <fullName evidence="1">Uncharacterized protein</fullName>
    </submittedName>
</protein>
<organism evidence="1 2">
    <name type="scientific">Candidatus Allocopromorpha excrementigallinarum</name>
    <dbReference type="NCBI Taxonomy" id="2840742"/>
    <lineage>
        <taxon>Bacteria</taxon>
        <taxon>Bacillati</taxon>
        <taxon>Bacillota</taxon>
        <taxon>Clostridia</taxon>
        <taxon>Eubacteriales</taxon>
        <taxon>Eubacteriaceae</taxon>
        <taxon>Eubacteriaceae incertae sedis</taxon>
        <taxon>Candidatus Allocopromorpha</taxon>
    </lineage>
</organism>
<gene>
    <name evidence="1" type="ORF">IAC50_08685</name>
</gene>
<name>A0A9D1I1A6_9FIRM</name>
<comment type="caution">
    <text evidence="1">The sequence shown here is derived from an EMBL/GenBank/DDBJ whole genome shotgun (WGS) entry which is preliminary data.</text>
</comment>
<dbReference type="AlphaFoldDB" id="A0A9D1I1A6"/>
<evidence type="ECO:0000313" key="2">
    <source>
        <dbReference type="Proteomes" id="UP000824090"/>
    </source>
</evidence>
<sequence length="286" mass="30669">MTDVSYSIYIQPDWLSSSDASFSVAQSTYNNGAFGRETGAFSGYIGSDVILAGYDAEKNVEGQGSYIIDTYGSVLGGMIEEPSGTDPPQEIGYLYYLKSTRAQIYVPQELRDAEGFNYAEALIDSWNETNAGSNYTSISGRNDRYVYVNGTSNSGSALSFPQTVTIDGVEREFLGWKVLDTSSGSPADGLTTDELILYDYTSSRGNSNVGAGTYTPSSIDLYELGSGSVTGGEEVWDAIFGNGTTEGSGNLILVPYYAAQYGEIGSVTNATRTAAVDSYRGEQRLR</sequence>
<accession>A0A9D1I1A6</accession>